<sequence>MFLRLRLCLTLLLLTICSSCGTLKTAGM</sequence>
<reference evidence="1" key="2">
    <citation type="journal article" date="2015" name="Data Brief">
        <title>Shoot transcriptome of the giant reed, Arundo donax.</title>
        <authorList>
            <person name="Barrero R.A."/>
            <person name="Guerrero F.D."/>
            <person name="Moolhuijzen P."/>
            <person name="Goolsby J.A."/>
            <person name="Tidwell J."/>
            <person name="Bellgard S.E."/>
            <person name="Bellgard M.I."/>
        </authorList>
    </citation>
    <scope>NUCLEOTIDE SEQUENCE</scope>
    <source>
        <tissue evidence="1">Shoot tissue taken approximately 20 cm above the soil surface</tissue>
    </source>
</reference>
<reference evidence="1" key="1">
    <citation type="submission" date="2014-09" db="EMBL/GenBank/DDBJ databases">
        <authorList>
            <person name="Magalhaes I.L.F."/>
            <person name="Oliveira U."/>
            <person name="Santos F.R."/>
            <person name="Vidigal T.H.D.A."/>
            <person name="Brescovit A.D."/>
            <person name="Santos A.J."/>
        </authorList>
    </citation>
    <scope>NUCLEOTIDE SEQUENCE</scope>
    <source>
        <tissue evidence="1">Shoot tissue taken approximately 20 cm above the soil surface</tissue>
    </source>
</reference>
<proteinExistence type="predicted"/>
<evidence type="ECO:0000313" key="1">
    <source>
        <dbReference type="EMBL" id="JAE12150.1"/>
    </source>
</evidence>
<dbReference type="AlphaFoldDB" id="A0A0A9FGL7"/>
<organism evidence="1">
    <name type="scientific">Arundo donax</name>
    <name type="common">Giant reed</name>
    <name type="synonym">Donax arundinaceus</name>
    <dbReference type="NCBI Taxonomy" id="35708"/>
    <lineage>
        <taxon>Eukaryota</taxon>
        <taxon>Viridiplantae</taxon>
        <taxon>Streptophyta</taxon>
        <taxon>Embryophyta</taxon>
        <taxon>Tracheophyta</taxon>
        <taxon>Spermatophyta</taxon>
        <taxon>Magnoliopsida</taxon>
        <taxon>Liliopsida</taxon>
        <taxon>Poales</taxon>
        <taxon>Poaceae</taxon>
        <taxon>PACMAD clade</taxon>
        <taxon>Arundinoideae</taxon>
        <taxon>Arundineae</taxon>
        <taxon>Arundo</taxon>
    </lineage>
</organism>
<accession>A0A0A9FGL7</accession>
<name>A0A0A9FGL7_ARUDO</name>
<dbReference type="EMBL" id="GBRH01185746">
    <property type="protein sequence ID" value="JAE12150.1"/>
    <property type="molecule type" value="Transcribed_RNA"/>
</dbReference>
<protein>
    <submittedName>
        <fullName evidence="1">Uncharacterized protein</fullName>
    </submittedName>
</protein>